<sequence length="279" mass="31488">DNLAYLIYTSGTTGQPKGVMVEHRSLVNLCYWHNDAFKVTEQDKSAKYAGFGFDASVWEMFPYWIAGAELHIIDESIRMDITRLNQYFEENKITITFLPTQLCEQFMELDNQSLRVLLTGGDKLKRIAKRSYTLVNNYGPTENTVVATSTAIDPDEGMLSIGKPIANTRAYVLGQNNEVQPVGVAGELCIAGRGLARGYLNKPEETAKRFTEDPFVPGERMYRTGDAVKWLEDGRLEYIGRIDQQVKIRGFRIELSEIEVQLARLSEVQEAVVTDIEDA</sequence>
<evidence type="ECO:0000256" key="2">
    <source>
        <dbReference type="ARBA" id="ARBA00022450"/>
    </source>
</evidence>
<evidence type="ECO:0000313" key="5">
    <source>
        <dbReference type="EMBL" id="MDE1455387.1"/>
    </source>
</evidence>
<dbReference type="InterPro" id="IPR042099">
    <property type="entry name" value="ANL_N_sf"/>
</dbReference>
<dbReference type="InterPro" id="IPR045851">
    <property type="entry name" value="AMP-bd_C_sf"/>
</dbReference>
<dbReference type="GO" id="GO:0031177">
    <property type="term" value="F:phosphopantetheine binding"/>
    <property type="evidence" value="ECO:0007669"/>
    <property type="project" value="TreeGrafter"/>
</dbReference>
<keyword evidence="2" id="KW-0596">Phosphopantetheine</keyword>
<evidence type="ECO:0000256" key="3">
    <source>
        <dbReference type="ARBA" id="ARBA00022553"/>
    </source>
</evidence>
<dbReference type="InterPro" id="IPR010071">
    <property type="entry name" value="AA_adenyl_dom"/>
</dbReference>
<accession>A0AAW6KJZ8</accession>
<feature type="domain" description="AMP-dependent synthetase/ligase" evidence="4">
    <location>
        <begin position="1"/>
        <end position="200"/>
    </location>
</feature>
<dbReference type="Proteomes" id="UP001216709">
    <property type="component" value="Unassembled WGS sequence"/>
</dbReference>
<evidence type="ECO:0000259" key="4">
    <source>
        <dbReference type="Pfam" id="PF00501"/>
    </source>
</evidence>
<dbReference type="Pfam" id="PF00501">
    <property type="entry name" value="AMP-binding"/>
    <property type="match status" value="1"/>
</dbReference>
<proteinExistence type="inferred from homology"/>
<dbReference type="InterPro" id="IPR020845">
    <property type="entry name" value="AMP-binding_CS"/>
</dbReference>
<dbReference type="PROSITE" id="PS00455">
    <property type="entry name" value="AMP_BINDING"/>
    <property type="match status" value="1"/>
</dbReference>
<evidence type="ECO:0000256" key="1">
    <source>
        <dbReference type="ARBA" id="ARBA00006432"/>
    </source>
</evidence>
<dbReference type="NCBIfam" id="TIGR01733">
    <property type="entry name" value="AA-adenyl-dom"/>
    <property type="match status" value="1"/>
</dbReference>
<dbReference type="FunFam" id="2.30.38.10:FF:000001">
    <property type="entry name" value="Non-ribosomal peptide synthetase PvdI"/>
    <property type="match status" value="1"/>
</dbReference>
<dbReference type="InterPro" id="IPR020459">
    <property type="entry name" value="AMP-binding"/>
</dbReference>
<dbReference type="GO" id="GO:0005829">
    <property type="term" value="C:cytosol"/>
    <property type="evidence" value="ECO:0007669"/>
    <property type="project" value="TreeGrafter"/>
</dbReference>
<protein>
    <submittedName>
        <fullName evidence="5">Amino acid adenylation domain-containing protein</fullName>
    </submittedName>
</protein>
<evidence type="ECO:0000313" key="6">
    <source>
        <dbReference type="Proteomes" id="UP001216709"/>
    </source>
</evidence>
<dbReference type="AlphaFoldDB" id="A0AAW6KJZ8"/>
<dbReference type="Gene3D" id="3.30.300.30">
    <property type="match status" value="1"/>
</dbReference>
<gene>
    <name evidence="5" type="ORF">PVN32_25165</name>
</gene>
<keyword evidence="3" id="KW-0597">Phosphoprotein</keyword>
<organism evidence="5 6">
    <name type="scientific">Bacillus paralicheniformis</name>
    <dbReference type="NCBI Taxonomy" id="1648923"/>
    <lineage>
        <taxon>Bacteria</taxon>
        <taxon>Bacillati</taxon>
        <taxon>Bacillota</taxon>
        <taxon>Bacilli</taxon>
        <taxon>Bacillales</taxon>
        <taxon>Bacillaceae</taxon>
        <taxon>Bacillus</taxon>
    </lineage>
</organism>
<comment type="caution">
    <text evidence="5">The sequence shown here is derived from an EMBL/GenBank/DDBJ whole genome shotgun (WGS) entry which is preliminary data.</text>
</comment>
<dbReference type="PANTHER" id="PTHR45527:SF1">
    <property type="entry name" value="FATTY ACID SYNTHASE"/>
    <property type="match status" value="1"/>
</dbReference>
<dbReference type="PANTHER" id="PTHR45527">
    <property type="entry name" value="NONRIBOSOMAL PEPTIDE SYNTHETASE"/>
    <property type="match status" value="1"/>
</dbReference>
<name>A0AAW6KJZ8_9BACI</name>
<reference evidence="5" key="1">
    <citation type="submission" date="2022-12" db="EMBL/GenBank/DDBJ databases">
        <title>Draft Genome Sequences of Bacillus licheniformis and Bacillus paralicheniformis strains isolated from Irish skim milk powders.</title>
        <authorList>
            <person name="Lourenco A."/>
            <person name="Li F."/>
            <person name="Geraldine D."/>
            <person name="Tobin J.T."/>
            <person name="Butler F."/>
            <person name="Jordan K."/>
            <person name="Obrien T."/>
        </authorList>
    </citation>
    <scope>NUCLEOTIDE SEQUENCE</scope>
    <source>
        <strain evidence="5">3370</strain>
    </source>
</reference>
<dbReference type="GO" id="GO:0043041">
    <property type="term" value="P:amino acid activation for nonribosomal peptide biosynthetic process"/>
    <property type="evidence" value="ECO:0007669"/>
    <property type="project" value="TreeGrafter"/>
</dbReference>
<dbReference type="PRINTS" id="PR00154">
    <property type="entry name" value="AMPBINDING"/>
</dbReference>
<dbReference type="RefSeq" id="WP_274686018.1">
    <property type="nucleotide sequence ID" value="NZ_JARAFO010000448.1"/>
</dbReference>
<dbReference type="GO" id="GO:0044550">
    <property type="term" value="P:secondary metabolite biosynthetic process"/>
    <property type="evidence" value="ECO:0007669"/>
    <property type="project" value="TreeGrafter"/>
</dbReference>
<dbReference type="InterPro" id="IPR000873">
    <property type="entry name" value="AMP-dep_synth/lig_dom"/>
</dbReference>
<dbReference type="EMBL" id="JARAFO010000448">
    <property type="protein sequence ID" value="MDE1455387.1"/>
    <property type="molecule type" value="Genomic_DNA"/>
</dbReference>
<dbReference type="Gene3D" id="3.40.50.12780">
    <property type="entry name" value="N-terminal domain of ligase-like"/>
    <property type="match status" value="1"/>
</dbReference>
<feature type="non-terminal residue" evidence="5">
    <location>
        <position position="1"/>
    </location>
</feature>
<comment type="similarity">
    <text evidence="1">Belongs to the ATP-dependent AMP-binding enzyme family.</text>
</comment>
<dbReference type="SUPFAM" id="SSF56801">
    <property type="entry name" value="Acetyl-CoA synthetase-like"/>
    <property type="match status" value="1"/>
</dbReference>
<feature type="non-terminal residue" evidence="5">
    <location>
        <position position="279"/>
    </location>
</feature>